<protein>
    <recommendedName>
        <fullName evidence="1">DUF695 domain-containing protein</fullName>
    </recommendedName>
</protein>
<feature type="domain" description="DUF695" evidence="1">
    <location>
        <begin position="241"/>
        <end position="360"/>
    </location>
</feature>
<organism evidence="2 3">
    <name type="scientific">Chryseobacterium vrystaatense</name>
    <dbReference type="NCBI Taxonomy" id="307480"/>
    <lineage>
        <taxon>Bacteria</taxon>
        <taxon>Pseudomonadati</taxon>
        <taxon>Bacteroidota</taxon>
        <taxon>Flavobacteriia</taxon>
        <taxon>Flavobacteriales</taxon>
        <taxon>Weeksellaceae</taxon>
        <taxon>Chryseobacterium group</taxon>
        <taxon>Chryseobacterium</taxon>
    </lineage>
</organism>
<evidence type="ECO:0000259" key="1">
    <source>
        <dbReference type="Pfam" id="PF05117"/>
    </source>
</evidence>
<dbReference type="InterPro" id="IPR016097">
    <property type="entry name" value="DUF695"/>
</dbReference>
<dbReference type="Proteomes" id="UP000184108">
    <property type="component" value="Unassembled WGS sequence"/>
</dbReference>
<reference evidence="3" key="1">
    <citation type="submission" date="2016-11" db="EMBL/GenBank/DDBJ databases">
        <authorList>
            <person name="Varghese N."/>
            <person name="Submissions S."/>
        </authorList>
    </citation>
    <scope>NUCLEOTIDE SEQUENCE [LARGE SCALE GENOMIC DNA]</scope>
    <source>
        <strain evidence="3">YR203</strain>
    </source>
</reference>
<sequence length="365" mass="42538">MGIFDKILGKKNPEKQIGTYKEFWDWFLTKEKTFFEIVKNREHIEEQFFDIMAPELSKINDGYYFLAGMCNENTAELIITVEGDVKKMIFAEELVAAAPEIENWKFTALKPETNIENVGIRMNECEFTKDNIYFYSNEIEGYPDEIDLAFVYENLTEENKGSATTGICIFLDNFLGELNFATQIDTFGIIGKNEAEKELVPIEKLKEFLLWREREFTEKYKDLQTLENEDQFSLLEATLENGMPLMATVNASLLKYDAKASYPWISVLKISYDGSNNNGFPEEKDYNTMNIIEDYAAEILTPENGHLYIGRETADSCKSIYFASKDFRQPSKVFDQIIKDNPQYKISLEIYKDKYWQSFEHYNVN</sequence>
<evidence type="ECO:0000313" key="3">
    <source>
        <dbReference type="Proteomes" id="UP000184108"/>
    </source>
</evidence>
<dbReference type="Pfam" id="PF05117">
    <property type="entry name" value="DUF695"/>
    <property type="match status" value="1"/>
</dbReference>
<name>A0A1M5M8W3_9FLAO</name>
<dbReference type="AlphaFoldDB" id="A0A1M5M8W3"/>
<accession>A0A1M5M8W3</accession>
<gene>
    <name evidence="2" type="ORF">SAMN02787073_4767</name>
</gene>
<evidence type="ECO:0000313" key="2">
    <source>
        <dbReference type="EMBL" id="SHG73717.1"/>
    </source>
</evidence>
<proteinExistence type="predicted"/>
<dbReference type="EMBL" id="FQVE01000007">
    <property type="protein sequence ID" value="SHG73717.1"/>
    <property type="molecule type" value="Genomic_DNA"/>
</dbReference>